<reference evidence="1" key="1">
    <citation type="submission" date="2011-04" db="EMBL/GenBank/DDBJ databases">
        <title>Evolution of plant cell wall degrading machinery underlies the functional diversity of forest fungi.</title>
        <authorList>
            <consortium name="US DOE Joint Genome Institute (JGI-PGF)"/>
            <person name="Eastwood D.C."/>
            <person name="Floudas D."/>
            <person name="Binder M."/>
            <person name="Majcherczyk A."/>
            <person name="Schneider P."/>
            <person name="Aerts A."/>
            <person name="Asiegbu F.O."/>
            <person name="Baker S.E."/>
            <person name="Barry K."/>
            <person name="Bendiksby M."/>
            <person name="Blumentritt M."/>
            <person name="Coutinho P.M."/>
            <person name="Cullen D."/>
            <person name="Cullen D."/>
            <person name="Gathman A."/>
            <person name="Goodell B."/>
            <person name="Henrissat B."/>
            <person name="Ihrmark K."/>
            <person name="Kauserud H."/>
            <person name="Kohler A."/>
            <person name="LaButti K."/>
            <person name="Lapidus A."/>
            <person name="Lavin J.L."/>
            <person name="Lee Y.-H."/>
            <person name="Lindquist E."/>
            <person name="Lilly W."/>
            <person name="Lucas S."/>
            <person name="Morin E."/>
            <person name="Murat C."/>
            <person name="Oguiza J.A."/>
            <person name="Park J."/>
            <person name="Pisabarro A.G."/>
            <person name="Riley R."/>
            <person name="Rosling A."/>
            <person name="Salamov A."/>
            <person name="Schmidt O."/>
            <person name="Schmutz J."/>
            <person name="Skrede I."/>
            <person name="Stenlid J."/>
            <person name="Wiebenga A."/>
            <person name="Xie X."/>
            <person name="Kues U."/>
            <person name="Hibbett D.S."/>
            <person name="Hoffmeister D."/>
            <person name="Hogberg N."/>
            <person name="Martin F."/>
            <person name="Grigoriev I.V."/>
            <person name="Watkinson S.C."/>
        </authorList>
    </citation>
    <scope>NUCLEOTIDE SEQUENCE</scope>
    <source>
        <strain evidence="1">S7.9</strain>
    </source>
</reference>
<accession>F8PCI6</accession>
<evidence type="ECO:0000313" key="1">
    <source>
        <dbReference type="EMBL" id="EGO19384.1"/>
    </source>
</evidence>
<name>F8PCI6_SERL9</name>
<dbReference type="Proteomes" id="UP000008064">
    <property type="component" value="Unassembled WGS sequence"/>
</dbReference>
<protein>
    <submittedName>
        <fullName evidence="1">Uncharacterized protein</fullName>
    </submittedName>
</protein>
<sequence length="57" mass="6518">MPLSNQADKDGCNHDACFIGAHYLEGKIYGRFVKVCDMVRVAPETLHYKKQLMVMMI</sequence>
<organism>
    <name type="scientific">Serpula lacrymans var. lacrymans (strain S7.9)</name>
    <name type="common">Dry rot fungus</name>
    <dbReference type="NCBI Taxonomy" id="578457"/>
    <lineage>
        <taxon>Eukaryota</taxon>
        <taxon>Fungi</taxon>
        <taxon>Dikarya</taxon>
        <taxon>Basidiomycota</taxon>
        <taxon>Agaricomycotina</taxon>
        <taxon>Agaricomycetes</taxon>
        <taxon>Agaricomycetidae</taxon>
        <taxon>Boletales</taxon>
        <taxon>Coniophorineae</taxon>
        <taxon>Serpulaceae</taxon>
        <taxon>Serpula</taxon>
    </lineage>
</organism>
<proteinExistence type="predicted"/>
<dbReference type="AlphaFoldDB" id="F8PCI6"/>
<dbReference type="EMBL" id="GL945444">
    <property type="protein sequence ID" value="EGO19384.1"/>
    <property type="molecule type" value="Genomic_DNA"/>
</dbReference>
<dbReference type="KEGG" id="sla:SERLADRAFT_402909"/>
<dbReference type="RefSeq" id="XP_007324105.1">
    <property type="nucleotide sequence ID" value="XM_007324043.1"/>
</dbReference>
<dbReference type="GeneID" id="18812206"/>
<gene>
    <name evidence="1" type="ORF">SERLADRAFT_402909</name>
</gene>
<dbReference type="HOGENOM" id="CLU_2997905_0_0_1"/>